<name>A0A1A9UYV9_GLOAU</name>
<protein>
    <submittedName>
        <fullName evidence="1">Uncharacterized protein</fullName>
    </submittedName>
</protein>
<sequence length="74" mass="8610">MFNESLEEHCMYAGVSSEKQTEHILEKPNITKRDEVKEITTSGALQLQLMLMLSILLNKKTCKYYILEAINRFT</sequence>
<accession>A0A1A9UYV9</accession>
<keyword evidence="2" id="KW-1185">Reference proteome</keyword>
<dbReference type="Proteomes" id="UP000078200">
    <property type="component" value="Unassembled WGS sequence"/>
</dbReference>
<dbReference type="AlphaFoldDB" id="A0A1A9UYV9"/>
<evidence type="ECO:0000313" key="2">
    <source>
        <dbReference type="Proteomes" id="UP000078200"/>
    </source>
</evidence>
<dbReference type="VEuPathDB" id="VectorBase:GAUT020187"/>
<proteinExistence type="predicted"/>
<organism evidence="1 2">
    <name type="scientific">Glossina austeni</name>
    <name type="common">Savannah tsetse fly</name>
    <dbReference type="NCBI Taxonomy" id="7395"/>
    <lineage>
        <taxon>Eukaryota</taxon>
        <taxon>Metazoa</taxon>
        <taxon>Ecdysozoa</taxon>
        <taxon>Arthropoda</taxon>
        <taxon>Hexapoda</taxon>
        <taxon>Insecta</taxon>
        <taxon>Pterygota</taxon>
        <taxon>Neoptera</taxon>
        <taxon>Endopterygota</taxon>
        <taxon>Diptera</taxon>
        <taxon>Brachycera</taxon>
        <taxon>Muscomorpha</taxon>
        <taxon>Hippoboscoidea</taxon>
        <taxon>Glossinidae</taxon>
        <taxon>Glossina</taxon>
    </lineage>
</organism>
<evidence type="ECO:0000313" key="1">
    <source>
        <dbReference type="EnsemblMetazoa" id="GAUT020187-PA"/>
    </source>
</evidence>
<reference evidence="1" key="1">
    <citation type="submission" date="2020-05" db="UniProtKB">
        <authorList>
            <consortium name="EnsemblMetazoa"/>
        </authorList>
    </citation>
    <scope>IDENTIFICATION</scope>
    <source>
        <strain evidence="1">TTRI</strain>
    </source>
</reference>
<dbReference type="EnsemblMetazoa" id="GAUT020187-RA">
    <property type="protein sequence ID" value="GAUT020187-PA"/>
    <property type="gene ID" value="GAUT020187"/>
</dbReference>